<dbReference type="Pfam" id="PF06733">
    <property type="entry name" value="DEAD_2"/>
    <property type="match status" value="1"/>
</dbReference>
<keyword evidence="14" id="KW-0413">Isomerase</keyword>
<dbReference type="GO" id="GO:0003677">
    <property type="term" value="F:DNA binding"/>
    <property type="evidence" value="ECO:0007669"/>
    <property type="project" value="InterPro"/>
</dbReference>
<dbReference type="EC" id="5.6.2.3" evidence="16"/>
<evidence type="ECO:0000256" key="15">
    <source>
        <dbReference type="ARBA" id="ARBA00023242"/>
    </source>
</evidence>
<keyword evidence="23" id="KW-1185">Reference proteome</keyword>
<evidence type="ECO:0000256" key="1">
    <source>
        <dbReference type="ARBA" id="ARBA00001966"/>
    </source>
</evidence>
<evidence type="ECO:0000256" key="11">
    <source>
        <dbReference type="ARBA" id="ARBA00023004"/>
    </source>
</evidence>
<feature type="compositionally biased region" description="Basic residues" evidence="19">
    <location>
        <begin position="147"/>
        <end position="159"/>
    </location>
</feature>
<dbReference type="EMBL" id="KQ435885">
    <property type="protein sequence ID" value="KOX69559.1"/>
    <property type="molecule type" value="Genomic_DNA"/>
</dbReference>
<dbReference type="GO" id="GO:0005524">
    <property type="term" value="F:ATP binding"/>
    <property type="evidence" value="ECO:0007669"/>
    <property type="project" value="UniProtKB-KW"/>
</dbReference>
<dbReference type="GO" id="GO:0046872">
    <property type="term" value="F:metal ion binding"/>
    <property type="evidence" value="ECO:0007669"/>
    <property type="project" value="UniProtKB-KW"/>
</dbReference>
<feature type="domain" description="Helicase ATP-binding" evidence="21">
    <location>
        <begin position="190"/>
        <end position="1064"/>
    </location>
</feature>
<comment type="catalytic activity">
    <reaction evidence="17">
        <text>ATP + H2O = ADP + phosphate + H(+)</text>
        <dbReference type="Rhea" id="RHEA:13065"/>
        <dbReference type="ChEBI" id="CHEBI:15377"/>
        <dbReference type="ChEBI" id="CHEBI:15378"/>
        <dbReference type="ChEBI" id="CHEBI:30616"/>
        <dbReference type="ChEBI" id="CHEBI:43474"/>
        <dbReference type="ChEBI" id="CHEBI:456216"/>
        <dbReference type="EC" id="5.6.2.3"/>
    </reaction>
</comment>
<keyword evidence="20" id="KW-0812">Transmembrane</keyword>
<keyword evidence="11" id="KW-0408">Iron</keyword>
<dbReference type="PROSITE" id="PS51193">
    <property type="entry name" value="HELICASE_ATP_BIND_2"/>
    <property type="match status" value="1"/>
</dbReference>
<dbReference type="GO" id="GO:1990918">
    <property type="term" value="P:double-strand break repair involved in meiotic recombination"/>
    <property type="evidence" value="ECO:0007669"/>
    <property type="project" value="TreeGrafter"/>
</dbReference>
<sequence length="1533" mass="175466">MIVIYIICAVIIFIIFRKIILTSKKIKEKPEKTRMSRLTLKRLDSPYQCSPETSTAKKCTDVQIYKLVETESSYSSESLISDDEETMSKFDKYTHHVRLNKDVHPYDMNIKLNNTEPYWKIKKSSSNRRHVNNCSDSDSSGEFQSTKSHHKHERKKQKNNAKTIEIKQEPKRKVEETVAQVTIQHEQLIAGINVKLPVKPYSSQVAVMHKVIQGCMKEENCLLESPTGSGKTLALLCGVLAWHDHHVVEIFKKDRGGIFDVGEKKKRTGADGPVPGKGKSDLFFSWFYLLKFRHLEQELNRSLYRGLKLLDNGECVWITTWEKNCDKTRSRVLFLRNPKSSSYFVPKVNNTVIQLRNPRSCFSVHPPLPPAAPSLLKRPIPEVESGEDYSQARKAYHDVSVLRMQKPKGLKWGGSKRDKREKWLYILTTTGVLTLAPLKLLQTKKFLDSSTSTVLASMKLPKLHRGRVNVNRDHLKFELLCENLCAFYGIAKLRLEVTLTFDFCDCTIIIDCIDLNLNVGSSVRKRRVPSCLTCKKNGKRDVSTYSKRQTDQTVSKKLPRQGQYRFWESYIFRVMGRVRCIVSSGLVAPPMATRCALGKQRQSAVGERLNPGAAGEFSENYFHQELTLRSLFDGTLPKTKIKFMKNFTHRLFEVFDFPIVDIPCSTLVSSRWKEKSEAEIFEMGRDCGNSPCLYTTTDIGRVEKCSGVSVNIDEYIGMCLVTFWILTHCLSEILMRIAIEWKKINCNEKQFNNFPKLATIFKMWTCTSLAFASTFHGEKAICEFQSAILGFRAAFRVVVGSCDTQKQHVFGDLSDFPQRDDEPTTSREDNGEDSNKKCVDDLHKDDSSENIFDEEKLKKIKVSKIYYGTRTHKQIEQVVRELRKTSYRHKKMAILSSREHTCIQQSTKNKTELCNELLDPMKHKGCPFYNESNKKMISTFHAVEIRGLAPVWDIEDLVTIGKNEGSCPYFAARSLADKADIIFCPYNYIVNPDIRESMQMDLKGQVIILDEAHNIEDICREVASVSFREDHLQVVVNECEELAKARSDESDEVYKILCLFITRMVQFLGSVGLNKSNYNNEIRSSPYWTGPELSELFSIHSMDKSLCEAFIDACNTAISDMNKAKEESRISRKLIKPVISPATKKVLDHLVFAIRMINFTNYVNDYRACVTEAIVNDLITIRKKNSARGLQRAELFSKFQPIGRTLHSSDWLPAKHRKQHVRILKLICMNPGVIFAPLAQNARSIILASGTLSPIATFQSELGTSFPHVLKTSHIIPKEQVYATCIPYGPSNVTLRGTFPTVNSWSFQDEIGRVLLDICESMPHGILCFFSSYNVMHKHIERWKSTFTLHKITSVKHVFVEPRCGSDLADIMSEYRLVIKQSAKEMKNVTGALLLAVFRGKIAEGIDFKDDEARCVVTIGIPYPVRNDPMVEMKMAYNDKKVKNGLLRGSDWYSIQAFRALNQALGRCLRHIHDWGALLLIDERFLQNENKENLPKWVKAMWVNRAEYTLKKDLRHFVARQKMRDAKQPGISN</sequence>
<evidence type="ECO:0000256" key="19">
    <source>
        <dbReference type="SAM" id="MobiDB-lite"/>
    </source>
</evidence>
<evidence type="ECO:0000256" key="4">
    <source>
        <dbReference type="ARBA" id="ARBA00022485"/>
    </source>
</evidence>
<keyword evidence="15" id="KW-0539">Nucleus</keyword>
<evidence type="ECO:0000256" key="10">
    <source>
        <dbReference type="ARBA" id="ARBA00022840"/>
    </source>
</evidence>
<dbReference type="InterPro" id="IPR045028">
    <property type="entry name" value="DinG/Rad3-like"/>
</dbReference>
<dbReference type="SMART" id="SM00491">
    <property type="entry name" value="HELICc2"/>
    <property type="match status" value="1"/>
</dbReference>
<dbReference type="CDD" id="cd18788">
    <property type="entry name" value="SF2_C_XPD"/>
    <property type="match status" value="1"/>
</dbReference>
<feature type="region of interest" description="Disordered" evidence="19">
    <location>
        <begin position="813"/>
        <end position="842"/>
    </location>
</feature>
<dbReference type="GO" id="GO:0043139">
    <property type="term" value="F:5'-3' DNA helicase activity"/>
    <property type="evidence" value="ECO:0007669"/>
    <property type="project" value="UniProtKB-EC"/>
</dbReference>
<dbReference type="InterPro" id="IPR006554">
    <property type="entry name" value="Helicase-like_DEXD_c2"/>
</dbReference>
<dbReference type="GO" id="GO:0005634">
    <property type="term" value="C:nucleus"/>
    <property type="evidence" value="ECO:0007669"/>
    <property type="project" value="UniProtKB-SubCell"/>
</dbReference>
<evidence type="ECO:0000256" key="7">
    <source>
        <dbReference type="ARBA" id="ARBA00022763"/>
    </source>
</evidence>
<dbReference type="InterPro" id="IPR010614">
    <property type="entry name" value="RAD3-like_helicase_DEAD"/>
</dbReference>
<evidence type="ECO:0000313" key="22">
    <source>
        <dbReference type="EMBL" id="KOX69559.1"/>
    </source>
</evidence>
<keyword evidence="13" id="KW-0234">DNA repair</keyword>
<evidence type="ECO:0000256" key="5">
    <source>
        <dbReference type="ARBA" id="ARBA00022723"/>
    </source>
</evidence>
<evidence type="ECO:0000256" key="16">
    <source>
        <dbReference type="ARBA" id="ARBA00044969"/>
    </source>
</evidence>
<proteinExistence type="inferred from homology"/>
<keyword evidence="10" id="KW-0067">ATP-binding</keyword>
<evidence type="ECO:0000256" key="3">
    <source>
        <dbReference type="ARBA" id="ARBA00008792"/>
    </source>
</evidence>
<reference evidence="22 23" key="1">
    <citation type="submission" date="2015-07" db="EMBL/GenBank/DDBJ databases">
        <title>The genome of Melipona quadrifasciata.</title>
        <authorList>
            <person name="Pan H."/>
            <person name="Kapheim K."/>
        </authorList>
    </citation>
    <scope>NUCLEOTIDE SEQUENCE [LARGE SCALE GENOMIC DNA]</scope>
    <source>
        <strain evidence="22">0111107301</strain>
        <tissue evidence="22">Whole body</tissue>
    </source>
</reference>
<evidence type="ECO:0000256" key="13">
    <source>
        <dbReference type="ARBA" id="ARBA00023204"/>
    </source>
</evidence>
<keyword evidence="6" id="KW-0547">Nucleotide-binding</keyword>
<dbReference type="PANTHER" id="PTHR11472:SF47">
    <property type="entry name" value="FANCONI ANEMIA GROUP J PROTEIN"/>
    <property type="match status" value="1"/>
</dbReference>
<dbReference type="InterPro" id="IPR006555">
    <property type="entry name" value="ATP-dep_Helicase_C"/>
</dbReference>
<evidence type="ECO:0000256" key="2">
    <source>
        <dbReference type="ARBA" id="ARBA00004123"/>
    </source>
</evidence>
<dbReference type="NCBIfam" id="TIGR00604">
    <property type="entry name" value="rad3"/>
    <property type="match status" value="1"/>
</dbReference>
<dbReference type="SUPFAM" id="SSF52540">
    <property type="entry name" value="P-loop containing nucleoside triphosphate hydrolases"/>
    <property type="match status" value="3"/>
</dbReference>
<dbReference type="InterPro" id="IPR027417">
    <property type="entry name" value="P-loop_NTPase"/>
</dbReference>
<organism evidence="22 23">
    <name type="scientific">Melipona quadrifasciata</name>
    <dbReference type="NCBI Taxonomy" id="166423"/>
    <lineage>
        <taxon>Eukaryota</taxon>
        <taxon>Metazoa</taxon>
        <taxon>Ecdysozoa</taxon>
        <taxon>Arthropoda</taxon>
        <taxon>Hexapoda</taxon>
        <taxon>Insecta</taxon>
        <taxon>Pterygota</taxon>
        <taxon>Neoptera</taxon>
        <taxon>Endopterygota</taxon>
        <taxon>Hymenoptera</taxon>
        <taxon>Apocrita</taxon>
        <taxon>Aculeata</taxon>
        <taxon>Apoidea</taxon>
        <taxon>Anthophila</taxon>
        <taxon>Apidae</taxon>
        <taxon>Melipona</taxon>
    </lineage>
</organism>
<evidence type="ECO:0000313" key="23">
    <source>
        <dbReference type="Proteomes" id="UP000053105"/>
    </source>
</evidence>
<keyword evidence="20" id="KW-1133">Transmembrane helix</keyword>
<keyword evidence="12" id="KW-0411">Iron-sulfur</keyword>
<gene>
    <name evidence="22" type="ORF">WN51_05113</name>
</gene>
<evidence type="ECO:0000256" key="9">
    <source>
        <dbReference type="ARBA" id="ARBA00022806"/>
    </source>
</evidence>
<dbReference type="GO" id="GO:0006289">
    <property type="term" value="P:nucleotide-excision repair"/>
    <property type="evidence" value="ECO:0007669"/>
    <property type="project" value="TreeGrafter"/>
</dbReference>
<dbReference type="InterPro" id="IPR014013">
    <property type="entry name" value="Helic_SF1/SF2_ATP-bd_DinG/Rad3"/>
</dbReference>
<comment type="cofactor">
    <cofactor evidence="1">
        <name>[4Fe-4S] cluster</name>
        <dbReference type="ChEBI" id="CHEBI:49883"/>
    </cofactor>
</comment>
<evidence type="ECO:0000256" key="12">
    <source>
        <dbReference type="ARBA" id="ARBA00023014"/>
    </source>
</evidence>
<dbReference type="GO" id="GO:0016818">
    <property type="term" value="F:hydrolase activity, acting on acid anhydrides, in phosphorus-containing anhydrides"/>
    <property type="evidence" value="ECO:0007669"/>
    <property type="project" value="InterPro"/>
</dbReference>
<keyword evidence="9" id="KW-0347">Helicase</keyword>
<evidence type="ECO:0000256" key="6">
    <source>
        <dbReference type="ARBA" id="ARBA00022741"/>
    </source>
</evidence>
<keyword evidence="4" id="KW-0004">4Fe-4S</keyword>
<evidence type="ECO:0000256" key="17">
    <source>
        <dbReference type="ARBA" id="ARBA00048954"/>
    </source>
</evidence>
<dbReference type="STRING" id="166423.A0A0M8ZU50"/>
<dbReference type="PANTHER" id="PTHR11472">
    <property type="entry name" value="DNA REPAIR DEAD HELICASE RAD3/XP-D SUBFAMILY MEMBER"/>
    <property type="match status" value="1"/>
</dbReference>
<evidence type="ECO:0000256" key="20">
    <source>
        <dbReference type="SAM" id="Phobius"/>
    </source>
</evidence>
<keyword evidence="8" id="KW-0378">Hydrolase</keyword>
<accession>A0A0M8ZU50</accession>
<evidence type="ECO:0000259" key="21">
    <source>
        <dbReference type="PROSITE" id="PS51193"/>
    </source>
</evidence>
<comment type="similarity">
    <text evidence="3">Belongs to the DEAD box helicase family. DEAH subfamily.</text>
</comment>
<dbReference type="InterPro" id="IPR013020">
    <property type="entry name" value="Rad3/Chl1-like"/>
</dbReference>
<dbReference type="Gene3D" id="3.40.50.300">
    <property type="entry name" value="P-loop containing nucleotide triphosphate hydrolases"/>
    <property type="match status" value="3"/>
</dbReference>
<feature type="region of interest" description="Disordered" evidence="19">
    <location>
        <begin position="123"/>
        <end position="165"/>
    </location>
</feature>
<dbReference type="SMART" id="SM00488">
    <property type="entry name" value="DEXDc2"/>
    <property type="match status" value="1"/>
</dbReference>
<dbReference type="Proteomes" id="UP000053105">
    <property type="component" value="Unassembled WGS sequence"/>
</dbReference>
<name>A0A0M8ZU50_9HYME</name>
<keyword evidence="20" id="KW-0472">Membrane</keyword>
<evidence type="ECO:0000256" key="8">
    <source>
        <dbReference type="ARBA" id="ARBA00022801"/>
    </source>
</evidence>
<dbReference type="OrthoDB" id="19182at2759"/>
<evidence type="ECO:0000256" key="14">
    <source>
        <dbReference type="ARBA" id="ARBA00023235"/>
    </source>
</evidence>
<feature type="transmembrane region" description="Helical" evidence="20">
    <location>
        <begin position="6"/>
        <end position="23"/>
    </location>
</feature>
<dbReference type="GO" id="GO:0051539">
    <property type="term" value="F:4 iron, 4 sulfur cluster binding"/>
    <property type="evidence" value="ECO:0007669"/>
    <property type="project" value="UniProtKB-KW"/>
</dbReference>
<comment type="subcellular location">
    <subcellularLocation>
        <location evidence="2">Nucleus</location>
    </subcellularLocation>
</comment>
<dbReference type="Pfam" id="PF13307">
    <property type="entry name" value="Helicase_C_2"/>
    <property type="match status" value="1"/>
</dbReference>
<evidence type="ECO:0000256" key="18">
    <source>
        <dbReference type="ARBA" id="ARBA00082714"/>
    </source>
</evidence>
<keyword evidence="5" id="KW-0479">Metal-binding</keyword>
<feature type="compositionally biased region" description="Basic and acidic residues" evidence="19">
    <location>
        <begin position="817"/>
        <end position="842"/>
    </location>
</feature>
<keyword evidence="7" id="KW-0227">DNA damage</keyword>
<feature type="compositionally biased region" description="Polar residues" evidence="19">
    <location>
        <begin position="132"/>
        <end position="146"/>
    </location>
</feature>
<protein>
    <recommendedName>
        <fullName evidence="16">DNA 5'-3' helicase</fullName>
        <ecNumber evidence="16">5.6.2.3</ecNumber>
    </recommendedName>
    <alternativeName>
        <fullName evidence="18">DNA 5'-3' helicase FANCJ</fullName>
    </alternativeName>
</protein>
<dbReference type="FunFam" id="3.40.50.300:FF:000731">
    <property type="entry name" value="Fanconi anemia group J protein homolog"/>
    <property type="match status" value="1"/>
</dbReference>